<accession>A0ABD5UVR8</accession>
<dbReference type="SUPFAM" id="SSF51556">
    <property type="entry name" value="Metallo-dependent hydrolases"/>
    <property type="match status" value="1"/>
</dbReference>
<dbReference type="InterPro" id="IPR006680">
    <property type="entry name" value="Amidohydro-rel"/>
</dbReference>
<evidence type="ECO:0000313" key="4">
    <source>
        <dbReference type="Proteomes" id="UP001596296"/>
    </source>
</evidence>
<dbReference type="RefSeq" id="WP_379745351.1">
    <property type="nucleotide sequence ID" value="NZ_JBHSVN010000001.1"/>
</dbReference>
<dbReference type="Proteomes" id="UP001596296">
    <property type="component" value="Unassembled WGS sequence"/>
</dbReference>
<dbReference type="EMBL" id="JBHSXL010000009">
    <property type="protein sequence ID" value="MFC6893504.1"/>
    <property type="molecule type" value="Genomic_DNA"/>
</dbReference>
<dbReference type="Gene3D" id="3.20.20.140">
    <property type="entry name" value="Metal-dependent hydrolases"/>
    <property type="match status" value="1"/>
</dbReference>
<gene>
    <name evidence="3" type="ORF">ACFQE9_12940</name>
</gene>
<organism evidence="3 4">
    <name type="scientific">Halopenitus salinus</name>
    <dbReference type="NCBI Taxonomy" id="1198295"/>
    <lineage>
        <taxon>Archaea</taxon>
        <taxon>Methanobacteriati</taxon>
        <taxon>Methanobacteriota</taxon>
        <taxon>Stenosarchaea group</taxon>
        <taxon>Halobacteria</taxon>
        <taxon>Halobacteriales</taxon>
        <taxon>Haloferacaceae</taxon>
        <taxon>Halopenitus</taxon>
    </lineage>
</organism>
<evidence type="ECO:0000259" key="2">
    <source>
        <dbReference type="Pfam" id="PF04909"/>
    </source>
</evidence>
<name>A0ABD5UVR8_9EURY</name>
<comment type="similarity">
    <text evidence="1">Belongs to the metallo-dependent hydrolases superfamily.</text>
</comment>
<dbReference type="InterPro" id="IPR052350">
    <property type="entry name" value="Metallo-dep_Lactonases"/>
</dbReference>
<keyword evidence="4" id="KW-1185">Reference proteome</keyword>
<dbReference type="InterPro" id="IPR032466">
    <property type="entry name" value="Metal_Hydrolase"/>
</dbReference>
<evidence type="ECO:0000313" key="3">
    <source>
        <dbReference type="EMBL" id="MFC6893504.1"/>
    </source>
</evidence>
<dbReference type="PANTHER" id="PTHR43569">
    <property type="entry name" value="AMIDOHYDROLASE"/>
    <property type="match status" value="1"/>
</dbReference>
<evidence type="ECO:0000256" key="1">
    <source>
        <dbReference type="ARBA" id="ARBA00038310"/>
    </source>
</evidence>
<dbReference type="Pfam" id="PF04909">
    <property type="entry name" value="Amidohydro_2"/>
    <property type="match status" value="1"/>
</dbReference>
<dbReference type="AlphaFoldDB" id="A0ABD5UVR8"/>
<feature type="domain" description="Amidohydrolase-related" evidence="2">
    <location>
        <begin position="4"/>
        <end position="266"/>
    </location>
</feature>
<comment type="caution">
    <text evidence="3">The sequence shown here is derived from an EMBL/GenBank/DDBJ whole genome shotgun (WGS) entry which is preliminary data.</text>
</comment>
<sequence length="293" mass="33924">MRFVDTHTHTWGPDTDELPWPAELLPPGWEGPYTVHQLIADMDAASVDESVMVTTPLYGRGIRANEYTMRSIEAYPDRLWGVGLMDFFRDDPEQVRADLRRVVGHDRMLGVRMHACLTYEEHSSELDRTADWILDPELEPAWSEAARQDAAVFIFPKAEQLSMIGTLADRHPDVTIVVDHMAYPDERTDPSEEPWTDFETLAEHPNVAVKVSSLPRSSETGWPYEDLWEYLRRLLEWFGPERLMLGSDYPWMDGWASYEECLNWIEEVTFLSSRDLSYLSRRSFERVHGVDVG</sequence>
<dbReference type="PANTHER" id="PTHR43569:SF2">
    <property type="entry name" value="AMIDOHYDROLASE-RELATED DOMAIN-CONTAINING PROTEIN"/>
    <property type="match status" value="1"/>
</dbReference>
<proteinExistence type="inferred from homology"/>
<reference evidence="3 4" key="1">
    <citation type="journal article" date="2019" name="Int. J. Syst. Evol. Microbiol.">
        <title>The Global Catalogue of Microorganisms (GCM) 10K type strain sequencing project: providing services to taxonomists for standard genome sequencing and annotation.</title>
        <authorList>
            <consortium name="The Broad Institute Genomics Platform"/>
            <consortium name="The Broad Institute Genome Sequencing Center for Infectious Disease"/>
            <person name="Wu L."/>
            <person name="Ma J."/>
        </authorList>
    </citation>
    <scope>NUCLEOTIDE SEQUENCE [LARGE SCALE GENOMIC DNA]</scope>
    <source>
        <strain evidence="3 4">SKJ47</strain>
    </source>
</reference>
<protein>
    <submittedName>
        <fullName evidence="3">Amidohydrolase family protein</fullName>
    </submittedName>
</protein>